<evidence type="ECO:0000256" key="1">
    <source>
        <dbReference type="ARBA" id="ARBA00004141"/>
    </source>
</evidence>
<keyword evidence="3 7" id="KW-0812">Transmembrane</keyword>
<comment type="caution">
    <text evidence="8">The sequence shown here is derived from an EMBL/GenBank/DDBJ whole genome shotgun (WGS) entry which is preliminary data.</text>
</comment>
<feature type="transmembrane region" description="Helical" evidence="7">
    <location>
        <begin position="126"/>
        <end position="144"/>
    </location>
</feature>
<dbReference type="AlphaFoldDB" id="A0AAE0NV16"/>
<evidence type="ECO:0000256" key="3">
    <source>
        <dbReference type="ARBA" id="ARBA00022692"/>
    </source>
</evidence>
<accession>A0AAE0NV16</accession>
<evidence type="ECO:0000313" key="8">
    <source>
        <dbReference type="EMBL" id="KAK3388227.1"/>
    </source>
</evidence>
<evidence type="ECO:0000256" key="6">
    <source>
        <dbReference type="SAM" id="MobiDB-lite"/>
    </source>
</evidence>
<comment type="subcellular location">
    <subcellularLocation>
        <location evidence="1">Membrane</location>
        <topology evidence="1">Multi-pass membrane protein</topology>
    </subcellularLocation>
</comment>
<protein>
    <recommendedName>
        <fullName evidence="10">Integral membrane protein</fullName>
    </recommendedName>
</protein>
<dbReference type="PANTHER" id="PTHR22779:SF6">
    <property type="entry name" value="SD17342P"/>
    <property type="match status" value="1"/>
</dbReference>
<evidence type="ECO:0000256" key="4">
    <source>
        <dbReference type="ARBA" id="ARBA00022989"/>
    </source>
</evidence>
<feature type="transmembrane region" description="Helical" evidence="7">
    <location>
        <begin position="53"/>
        <end position="73"/>
    </location>
</feature>
<keyword evidence="5 7" id="KW-0472">Membrane</keyword>
<reference evidence="8" key="1">
    <citation type="journal article" date="2023" name="Mol. Phylogenet. Evol.">
        <title>Genome-scale phylogeny and comparative genomics of the fungal order Sordariales.</title>
        <authorList>
            <person name="Hensen N."/>
            <person name="Bonometti L."/>
            <person name="Westerberg I."/>
            <person name="Brannstrom I.O."/>
            <person name="Guillou S."/>
            <person name="Cros-Aarteil S."/>
            <person name="Calhoun S."/>
            <person name="Haridas S."/>
            <person name="Kuo A."/>
            <person name="Mondo S."/>
            <person name="Pangilinan J."/>
            <person name="Riley R."/>
            <person name="LaButti K."/>
            <person name="Andreopoulos B."/>
            <person name="Lipzen A."/>
            <person name="Chen C."/>
            <person name="Yan M."/>
            <person name="Daum C."/>
            <person name="Ng V."/>
            <person name="Clum A."/>
            <person name="Steindorff A."/>
            <person name="Ohm R.A."/>
            <person name="Martin F."/>
            <person name="Silar P."/>
            <person name="Natvig D.O."/>
            <person name="Lalanne C."/>
            <person name="Gautier V."/>
            <person name="Ament-Velasquez S.L."/>
            <person name="Kruys A."/>
            <person name="Hutchinson M.I."/>
            <person name="Powell A.J."/>
            <person name="Barry K."/>
            <person name="Miller A.N."/>
            <person name="Grigoriev I.V."/>
            <person name="Debuchy R."/>
            <person name="Gladieux P."/>
            <person name="Hiltunen Thoren M."/>
            <person name="Johannesson H."/>
        </authorList>
    </citation>
    <scope>NUCLEOTIDE SEQUENCE</scope>
    <source>
        <strain evidence="8">FGSC 1904</strain>
    </source>
</reference>
<evidence type="ECO:0000313" key="9">
    <source>
        <dbReference type="Proteomes" id="UP001281003"/>
    </source>
</evidence>
<feature type="compositionally biased region" description="Polar residues" evidence="6">
    <location>
        <begin position="1"/>
        <end position="11"/>
    </location>
</feature>
<evidence type="ECO:0008006" key="10">
    <source>
        <dbReference type="Google" id="ProtNLM"/>
    </source>
</evidence>
<name>A0AAE0NV16_SORBR</name>
<evidence type="ECO:0000256" key="2">
    <source>
        <dbReference type="ARBA" id="ARBA00006325"/>
    </source>
</evidence>
<dbReference type="EMBL" id="JAUTDP010000017">
    <property type="protein sequence ID" value="KAK3388227.1"/>
    <property type="molecule type" value="Genomic_DNA"/>
</dbReference>
<evidence type="ECO:0000256" key="5">
    <source>
        <dbReference type="ARBA" id="ARBA00023136"/>
    </source>
</evidence>
<keyword evidence="9" id="KW-1185">Reference proteome</keyword>
<proteinExistence type="inferred from homology"/>
<feature type="region of interest" description="Disordered" evidence="6">
    <location>
        <begin position="1"/>
        <end position="20"/>
    </location>
</feature>
<dbReference type="Proteomes" id="UP001281003">
    <property type="component" value="Unassembled WGS sequence"/>
</dbReference>
<dbReference type="PANTHER" id="PTHR22779">
    <property type="entry name" value="SD17342P"/>
    <property type="match status" value="1"/>
</dbReference>
<evidence type="ECO:0000256" key="7">
    <source>
        <dbReference type="SAM" id="Phobius"/>
    </source>
</evidence>
<organism evidence="8 9">
    <name type="scientific">Sordaria brevicollis</name>
    <dbReference type="NCBI Taxonomy" id="83679"/>
    <lineage>
        <taxon>Eukaryota</taxon>
        <taxon>Fungi</taxon>
        <taxon>Dikarya</taxon>
        <taxon>Ascomycota</taxon>
        <taxon>Pezizomycotina</taxon>
        <taxon>Sordariomycetes</taxon>
        <taxon>Sordariomycetidae</taxon>
        <taxon>Sordariales</taxon>
        <taxon>Sordariaceae</taxon>
        <taxon>Sordaria</taxon>
    </lineage>
</organism>
<sequence>MEEPTPSSMETPSIIRRDKPPGYVTPPFPSLHWPPQHDTYSLYDLGDMWRFTLLWTLIIYGLVHLGAAGIALMMQVGKKKSNWKFLWLVPLLYAAVAGAEALLAGSLVGLVVGATYKAGAFTMSTWIPFIWGWVNVLILILSSFRIQGGL</sequence>
<comment type="similarity">
    <text evidence="2">Belongs to the TMEM170 family.</text>
</comment>
<dbReference type="GO" id="GO:0016020">
    <property type="term" value="C:membrane"/>
    <property type="evidence" value="ECO:0007669"/>
    <property type="project" value="UniProtKB-SubCell"/>
</dbReference>
<dbReference type="Pfam" id="PF10190">
    <property type="entry name" value="Tmemb_170"/>
    <property type="match status" value="1"/>
</dbReference>
<gene>
    <name evidence="8" type="ORF">B0T20DRAFT_484621</name>
</gene>
<feature type="transmembrane region" description="Helical" evidence="7">
    <location>
        <begin position="85"/>
        <end position="114"/>
    </location>
</feature>
<dbReference type="InterPro" id="IPR019334">
    <property type="entry name" value="TMEM170A/B/YPR153W-like"/>
</dbReference>
<reference evidence="8" key="2">
    <citation type="submission" date="2023-07" db="EMBL/GenBank/DDBJ databases">
        <authorList>
            <consortium name="Lawrence Berkeley National Laboratory"/>
            <person name="Haridas S."/>
            <person name="Hensen N."/>
            <person name="Bonometti L."/>
            <person name="Westerberg I."/>
            <person name="Brannstrom I.O."/>
            <person name="Guillou S."/>
            <person name="Cros-Aarteil S."/>
            <person name="Calhoun S."/>
            <person name="Kuo A."/>
            <person name="Mondo S."/>
            <person name="Pangilinan J."/>
            <person name="Riley R."/>
            <person name="LaButti K."/>
            <person name="Andreopoulos B."/>
            <person name="Lipzen A."/>
            <person name="Chen C."/>
            <person name="Yanf M."/>
            <person name="Daum C."/>
            <person name="Ng V."/>
            <person name="Clum A."/>
            <person name="Steindorff A."/>
            <person name="Ohm R."/>
            <person name="Martin F."/>
            <person name="Silar P."/>
            <person name="Natvig D."/>
            <person name="Lalanne C."/>
            <person name="Gautier V."/>
            <person name="Ament-velasquez S.L."/>
            <person name="Kruys A."/>
            <person name="Hutchinson M.I."/>
            <person name="Powell A.J."/>
            <person name="Barry K."/>
            <person name="Miller A.N."/>
            <person name="Grigoriev I.V."/>
            <person name="Debuchy R."/>
            <person name="Gladieux P."/>
            <person name="Thoren M.H."/>
            <person name="Johannesson H."/>
        </authorList>
    </citation>
    <scope>NUCLEOTIDE SEQUENCE</scope>
    <source>
        <strain evidence="8">FGSC 1904</strain>
    </source>
</reference>
<keyword evidence="4 7" id="KW-1133">Transmembrane helix</keyword>